<dbReference type="InterPro" id="IPR035986">
    <property type="entry name" value="PKD_dom_sf"/>
</dbReference>
<evidence type="ECO:0000256" key="2">
    <source>
        <dbReference type="ARBA" id="ARBA00010818"/>
    </source>
</evidence>
<dbReference type="Pfam" id="PF15901">
    <property type="entry name" value="Sortilin_C"/>
    <property type="match status" value="1"/>
</dbReference>
<dbReference type="Gene3D" id="2.130.10.10">
    <property type="entry name" value="YVTN repeat-like/Quinoprotein amine dehydrogenase"/>
    <property type="match status" value="1"/>
</dbReference>
<dbReference type="SMART" id="SM00602">
    <property type="entry name" value="VPS10"/>
    <property type="match status" value="1"/>
</dbReference>
<keyword evidence="4 11" id="KW-0732">Signal</keyword>
<dbReference type="InterPro" id="IPR031777">
    <property type="entry name" value="Sortilin_C"/>
</dbReference>
<evidence type="ECO:0000256" key="1">
    <source>
        <dbReference type="ARBA" id="ARBA00004479"/>
    </source>
</evidence>
<evidence type="ECO:0000256" key="10">
    <source>
        <dbReference type="SAM" id="Phobius"/>
    </source>
</evidence>
<dbReference type="Pfam" id="PF15902">
    <property type="entry name" value="Sortilin-Vps10"/>
    <property type="match status" value="2"/>
</dbReference>
<dbReference type="GeneTree" id="ENSGT01030000234563"/>
<dbReference type="Gene3D" id="2.60.40.10">
    <property type="entry name" value="Immunoglobulins"/>
    <property type="match status" value="1"/>
</dbReference>
<evidence type="ECO:0000259" key="12">
    <source>
        <dbReference type="PROSITE" id="PS50093"/>
    </source>
</evidence>
<organism evidence="13 14">
    <name type="scientific">Takifugu rubripes</name>
    <name type="common">Japanese pufferfish</name>
    <name type="synonym">Fugu rubripes</name>
    <dbReference type="NCBI Taxonomy" id="31033"/>
    <lineage>
        <taxon>Eukaryota</taxon>
        <taxon>Metazoa</taxon>
        <taxon>Chordata</taxon>
        <taxon>Craniata</taxon>
        <taxon>Vertebrata</taxon>
        <taxon>Euteleostomi</taxon>
        <taxon>Actinopterygii</taxon>
        <taxon>Neopterygii</taxon>
        <taxon>Teleostei</taxon>
        <taxon>Neoteleostei</taxon>
        <taxon>Acanthomorphata</taxon>
        <taxon>Eupercaria</taxon>
        <taxon>Tetraodontiformes</taxon>
        <taxon>Tetradontoidea</taxon>
        <taxon>Tetraodontidae</taxon>
        <taxon>Takifugu</taxon>
    </lineage>
</organism>
<keyword evidence="3 10" id="KW-0812">Transmembrane</keyword>
<dbReference type="AlphaFoldDB" id="A0A674MHY0"/>
<evidence type="ECO:0000256" key="6">
    <source>
        <dbReference type="ARBA" id="ARBA00022989"/>
    </source>
</evidence>
<evidence type="ECO:0000256" key="4">
    <source>
        <dbReference type="ARBA" id="ARBA00022729"/>
    </source>
</evidence>
<feature type="domain" description="PKD" evidence="12">
    <location>
        <begin position="760"/>
        <end position="827"/>
    </location>
</feature>
<keyword evidence="7 10" id="KW-0472">Membrane</keyword>
<dbReference type="SUPFAM" id="SSF49299">
    <property type="entry name" value="PKD domain"/>
    <property type="match status" value="2"/>
</dbReference>
<dbReference type="FunFam" id="2.60.40.10:FF:000083">
    <property type="entry name" value="Sortilin-related VPS10 domain containing receptor 2"/>
    <property type="match status" value="1"/>
</dbReference>
<keyword evidence="14" id="KW-1185">Reference proteome</keyword>
<proteinExistence type="inferred from homology"/>
<evidence type="ECO:0000256" key="3">
    <source>
        <dbReference type="ARBA" id="ARBA00022692"/>
    </source>
</evidence>
<feature type="signal peptide" evidence="11">
    <location>
        <begin position="1"/>
        <end position="31"/>
    </location>
</feature>
<keyword evidence="5" id="KW-0677">Repeat</keyword>
<protein>
    <submittedName>
        <fullName evidence="13">Sortilin related VPS10 domain containing receptor 3</fullName>
    </submittedName>
</protein>
<dbReference type="InterPro" id="IPR015943">
    <property type="entry name" value="WD40/YVTN_repeat-like_dom_sf"/>
</dbReference>
<comment type="similarity">
    <text evidence="2">Belongs to the VPS10-related sortilin family. SORCS subfamily.</text>
</comment>
<dbReference type="InterPro" id="IPR013783">
    <property type="entry name" value="Ig-like_fold"/>
</dbReference>
<dbReference type="SUPFAM" id="SSF110296">
    <property type="entry name" value="Oligoxyloglucan reducing end-specific cellobiohydrolase"/>
    <property type="match status" value="1"/>
</dbReference>
<dbReference type="PANTHER" id="PTHR12106">
    <property type="entry name" value="SORTILIN RELATED"/>
    <property type="match status" value="1"/>
</dbReference>
<keyword evidence="8" id="KW-0325">Glycoprotein</keyword>
<evidence type="ECO:0000256" key="8">
    <source>
        <dbReference type="ARBA" id="ARBA00023180"/>
    </source>
</evidence>
<dbReference type="Gene3D" id="2.10.70.80">
    <property type="match status" value="1"/>
</dbReference>
<dbReference type="InterPro" id="IPR031778">
    <property type="entry name" value="Sortilin_N"/>
</dbReference>
<dbReference type="Proteomes" id="UP000005226">
    <property type="component" value="Chromosome 17"/>
</dbReference>
<reference evidence="13 14" key="1">
    <citation type="journal article" date="2011" name="Genome Biol. Evol.">
        <title>Integration of the genetic map and genome assembly of fugu facilitates insights into distinct features of genome evolution in teleosts and mammals.</title>
        <authorList>
            <person name="Kai W."/>
            <person name="Kikuchi K."/>
            <person name="Tohari S."/>
            <person name="Chew A.K."/>
            <person name="Tay A."/>
            <person name="Fujiwara A."/>
            <person name="Hosoya S."/>
            <person name="Suetake H."/>
            <person name="Naruse K."/>
            <person name="Brenner S."/>
            <person name="Suzuki Y."/>
            <person name="Venkatesh B."/>
        </authorList>
    </citation>
    <scope>NUCLEOTIDE SEQUENCE [LARGE SCALE GENOMIC DNA]</scope>
</reference>
<dbReference type="InterPro" id="IPR022409">
    <property type="entry name" value="PKD/Chitinase_dom"/>
</dbReference>
<reference evidence="13" key="2">
    <citation type="submission" date="2025-08" db="UniProtKB">
        <authorList>
            <consortium name="Ensembl"/>
        </authorList>
    </citation>
    <scope>IDENTIFICATION</scope>
</reference>
<evidence type="ECO:0000313" key="14">
    <source>
        <dbReference type="Proteomes" id="UP000005226"/>
    </source>
</evidence>
<evidence type="ECO:0000256" key="11">
    <source>
        <dbReference type="SAM" id="SignalP"/>
    </source>
</evidence>
<dbReference type="PANTHER" id="PTHR12106:SF10">
    <property type="entry name" value="VPS10 DOMAIN-CONTAINING RECEPTOR SORCS3"/>
    <property type="match status" value="1"/>
</dbReference>
<evidence type="ECO:0000256" key="5">
    <source>
        <dbReference type="ARBA" id="ARBA00022737"/>
    </source>
</evidence>
<name>A0A674MHY0_TAKRU</name>
<evidence type="ECO:0000256" key="7">
    <source>
        <dbReference type="ARBA" id="ARBA00023136"/>
    </source>
</evidence>
<dbReference type="InterPro" id="IPR050310">
    <property type="entry name" value="VPS10-sortilin"/>
</dbReference>
<dbReference type="Ensembl" id="ENSTRUT00000065443.1">
    <property type="protein sequence ID" value="ENSTRUP00000060696.1"/>
    <property type="gene ID" value="ENSTRUG00000004155.3"/>
</dbReference>
<dbReference type="Pfam" id="PF00801">
    <property type="entry name" value="PKD"/>
    <property type="match status" value="1"/>
</dbReference>
<feature type="chain" id="PRO_5025682319" evidence="11">
    <location>
        <begin position="32"/>
        <end position="1124"/>
    </location>
</feature>
<gene>
    <name evidence="13" type="primary">sorcs3a</name>
</gene>
<feature type="region of interest" description="Disordered" evidence="9">
    <location>
        <begin position="108"/>
        <end position="139"/>
    </location>
</feature>
<reference evidence="13" key="3">
    <citation type="submission" date="2025-09" db="UniProtKB">
        <authorList>
            <consortium name="Ensembl"/>
        </authorList>
    </citation>
    <scope>IDENTIFICATION</scope>
</reference>
<sequence>METWAGFCPIFHLSLAIWLMIAAHAPQNAKAEITCASCASPIQLHSDKLQPLTRISQAEEADTLQNIRVEFRELGFTEQNPGVDVEYGTGGSAEPPHFLQKASLDKVHPNATSAPSGRDKRPGVDESEKGEDGSVRRAKRSVSDFARFGDAGALEEDRGSVLDGHRQGRSDSKWSREDGRANKRPDERKLISNTFSLTGDSAHNHAVVYWSGQNSSVILILTKLYDFHIGSVTESSLWRSTDYGSTYGRMNDKIGSKTVLSYLYVCPTNKRKIMVLTDPEFESSVLISSDEGASYQKYRLTFYVLSLLFHPTVEDWALAYSHDQKLYSSVDFGRKWQLIHEHVTPNRFYCTNEKQVFAAVQEWNQNDTYNLYLSDTRGVYFTLAMENVKTTRGIGGNQMLDLYEVTGIQGMLIANKRQDNQVKTYITYNKGRDWRLLQAPASDLEGNDIHCMLPFCSLHLQLQMSENPYLSGTISTKSSAPGIIVATGNIGAELSYNNVGMFVSSDAGNSWRKIFEEEHNVWFLDKGGALVAVKQPSVPTRHLWISFDEGREWTQYSFSPVPLFVDGVLVEAGTENQIMTFFGHFSHRSEWQLIKIDYKSIYSRKCTEEDYQTWHLHNQGEPCVMGQKQIFMKRRPGNFCMLGRDYSRILSAEPCICRAHDFECDYGYERSVDGNCHPAFWFNHSMVSRGCSLGQNYFNSTGYRKVVLNNCTKGVKEMYTAIKQQCPIRPPKGLLLTTKDGKLTANLGSNVTFLVHLDEGDSMRTNIQLDFGDGTAVSYSNLSWTEEGIKHVYKAAGIVRVTALAENMLGYDTTTLYLHVTCPVEQVQLLAPFVVIRNKEVNITAMVLPSHPRTVTYFWWLGNNTEPLITLEGSISYTFPTEGIHTIIVQVAAANVILQDTKAVVVKEFFKSLLLSFSPNLDEFNPDIPEWRQDVGRVIKKALLQVNEQLLVAIFPGVPTAAELFLLPHKNQSGSKKKSEVELEQASDIIVNALNQNLVEFELKPGIRVIVYNTQLTLAPLVDSNPRHSSSAMLMLLSVVFLGLAVFLIYKFKRKIPWINIYTEGSQEKEQEMIGSVGPGDSTSKITLSEFSSSKELMEKELEARSNIGNTCESTREIPNCTSV</sequence>
<feature type="transmembrane region" description="Helical" evidence="10">
    <location>
        <begin position="1032"/>
        <end position="1050"/>
    </location>
</feature>
<evidence type="ECO:0000313" key="13">
    <source>
        <dbReference type="Ensembl" id="ENSTRUP00000060696.1"/>
    </source>
</evidence>
<dbReference type="InterPro" id="IPR006581">
    <property type="entry name" value="VPS10"/>
</dbReference>
<dbReference type="InterPro" id="IPR000601">
    <property type="entry name" value="PKD_dom"/>
</dbReference>
<dbReference type="Gene3D" id="3.30.60.270">
    <property type="match status" value="1"/>
</dbReference>
<evidence type="ECO:0000256" key="9">
    <source>
        <dbReference type="SAM" id="MobiDB-lite"/>
    </source>
</evidence>
<dbReference type="GO" id="GO:0016020">
    <property type="term" value="C:membrane"/>
    <property type="evidence" value="ECO:0007669"/>
    <property type="project" value="UniProtKB-SubCell"/>
</dbReference>
<comment type="subcellular location">
    <subcellularLocation>
        <location evidence="1">Membrane</location>
        <topology evidence="1">Single-pass type I membrane protein</topology>
    </subcellularLocation>
</comment>
<dbReference type="SMART" id="SM00089">
    <property type="entry name" value="PKD"/>
    <property type="match status" value="2"/>
</dbReference>
<feature type="compositionally biased region" description="Basic and acidic residues" evidence="9">
    <location>
        <begin position="117"/>
        <end position="135"/>
    </location>
</feature>
<keyword evidence="6 10" id="KW-1133">Transmembrane helix</keyword>
<dbReference type="FunFam" id="2.10.70.80:FF:000001">
    <property type="entry name" value="Sortilin-related VPS10 domain-containing receptor 1"/>
    <property type="match status" value="1"/>
</dbReference>
<accession>A0A674MHY0</accession>
<feature type="region of interest" description="Disordered" evidence="9">
    <location>
        <begin position="156"/>
        <end position="187"/>
    </location>
</feature>
<dbReference type="PROSITE" id="PS50093">
    <property type="entry name" value="PKD"/>
    <property type="match status" value="1"/>
</dbReference>